<evidence type="ECO:0000256" key="1">
    <source>
        <dbReference type="SAM" id="SignalP"/>
    </source>
</evidence>
<evidence type="ECO:0000313" key="2">
    <source>
        <dbReference type="EMBL" id="SFE08884.1"/>
    </source>
</evidence>
<name>A0A1I1XNE8_9FIRM</name>
<dbReference type="InterPro" id="IPR019613">
    <property type="entry name" value="DUF4198"/>
</dbReference>
<organism evidence="2 3">
    <name type="scientific">Succiniclasticum ruminis DSM 9236</name>
    <dbReference type="NCBI Taxonomy" id="1123323"/>
    <lineage>
        <taxon>Bacteria</taxon>
        <taxon>Bacillati</taxon>
        <taxon>Bacillota</taxon>
        <taxon>Negativicutes</taxon>
        <taxon>Acidaminococcales</taxon>
        <taxon>Acidaminococcaceae</taxon>
        <taxon>Succiniclasticum</taxon>
    </lineage>
</organism>
<dbReference type="Pfam" id="PF10670">
    <property type="entry name" value="DUF4198"/>
    <property type="match status" value="1"/>
</dbReference>
<dbReference type="OrthoDB" id="3034796at2"/>
<dbReference type="Proteomes" id="UP000198896">
    <property type="component" value="Unassembled WGS sequence"/>
</dbReference>
<dbReference type="AlphaFoldDB" id="A0A1I1XNE8"/>
<accession>A0A1I1XNE8</accession>
<gene>
    <name evidence="2" type="ORF">SAMN05216245_101350</name>
</gene>
<reference evidence="2 3" key="1">
    <citation type="submission" date="2016-10" db="EMBL/GenBank/DDBJ databases">
        <authorList>
            <person name="de Groot N.N."/>
        </authorList>
    </citation>
    <scope>NUCLEOTIDE SEQUENCE [LARGE SCALE GENOMIC DNA]</scope>
    <source>
        <strain evidence="2 3">DSM 9236</strain>
    </source>
</reference>
<keyword evidence="1" id="KW-0732">Signal</keyword>
<proteinExistence type="predicted"/>
<dbReference type="EMBL" id="FONL01000001">
    <property type="protein sequence ID" value="SFE08884.1"/>
    <property type="molecule type" value="Genomic_DNA"/>
</dbReference>
<evidence type="ECO:0000313" key="3">
    <source>
        <dbReference type="Proteomes" id="UP000198896"/>
    </source>
</evidence>
<protein>
    <submittedName>
        <fullName evidence="2">Uncharacterized conserved protein, contains GH25 family domain</fullName>
    </submittedName>
</protein>
<feature type="chain" id="PRO_5039163908" evidence="1">
    <location>
        <begin position="27"/>
        <end position="271"/>
    </location>
</feature>
<dbReference type="STRING" id="1123323.SAMN05216245_101350"/>
<keyword evidence="3" id="KW-1185">Reference proteome</keyword>
<feature type="signal peptide" evidence="1">
    <location>
        <begin position="1"/>
        <end position="26"/>
    </location>
</feature>
<sequence length="271" mass="29944">MKFFVPQKSCLLSMLFSVALSATASAHTLWINCTDYTPDFSVHSGAKTKIYMGWGHHFPVDSFVKAEDFTSITVLSPSSKTENVTLETTGFAAKQLSLKEEGLYVIAVTRRDAYNTSYRENGKVVLVKGTKEGRKDVVSSTYSQQFAKSLVLSGTGNADNLSHAFGHKLEIIPLTNPYAITNNRGGEMLLKVLFNGKPVQHKKVYAMYEGYSNDDAASCTVSTDEKGIAKLRIDHWGVWVVKTKLELPASDAMKEKVNQENYFASLTFSVP</sequence>